<feature type="signal peptide" evidence="2">
    <location>
        <begin position="1"/>
        <end position="16"/>
    </location>
</feature>
<evidence type="ECO:0000256" key="2">
    <source>
        <dbReference type="SAM" id="SignalP"/>
    </source>
</evidence>
<feature type="compositionally biased region" description="Basic and acidic residues" evidence="1">
    <location>
        <begin position="147"/>
        <end position="158"/>
    </location>
</feature>
<proteinExistence type="predicted"/>
<dbReference type="EMBL" id="VDEP01000505">
    <property type="protein sequence ID" value="KAA1068404.1"/>
    <property type="molecule type" value="Genomic_DNA"/>
</dbReference>
<feature type="compositionally biased region" description="Low complexity" evidence="1">
    <location>
        <begin position="108"/>
        <end position="123"/>
    </location>
</feature>
<keyword evidence="7" id="KW-1185">Reference proteome</keyword>
<reference evidence="7 8" key="1">
    <citation type="submission" date="2019-05" db="EMBL/GenBank/DDBJ databases">
        <title>Emergence of the Ug99 lineage of the wheat stem rust pathogen through somatic hybridization.</title>
        <authorList>
            <person name="Li F."/>
            <person name="Upadhyaya N.M."/>
            <person name="Sperschneider J."/>
            <person name="Matny O."/>
            <person name="Nguyen-Phuc H."/>
            <person name="Mago R."/>
            <person name="Raley C."/>
            <person name="Miller M.E."/>
            <person name="Silverstein K.A.T."/>
            <person name="Henningsen E."/>
            <person name="Hirsch C.D."/>
            <person name="Visser B."/>
            <person name="Pretorius Z.A."/>
            <person name="Steffenson B.J."/>
            <person name="Schwessinger B."/>
            <person name="Dodds P.N."/>
            <person name="Figueroa M."/>
        </authorList>
    </citation>
    <scope>NUCLEOTIDE SEQUENCE [LARGE SCALE GENOMIC DNA]</scope>
    <source>
        <strain evidence="4">21-0</strain>
        <strain evidence="6 8">Ug99</strain>
    </source>
</reference>
<dbReference type="Proteomes" id="UP000324748">
    <property type="component" value="Unassembled WGS sequence"/>
</dbReference>
<dbReference type="EMBL" id="VSWC01000041">
    <property type="protein sequence ID" value="KAA1104532.1"/>
    <property type="molecule type" value="Genomic_DNA"/>
</dbReference>
<dbReference type="Proteomes" id="UP000325313">
    <property type="component" value="Unassembled WGS sequence"/>
</dbReference>
<gene>
    <name evidence="5" type="ORF">PGT21_026207</name>
    <name evidence="4" type="ORF">PGT21_027858</name>
    <name evidence="6" type="ORF">PGTUg99_014564</name>
    <name evidence="3" type="ORF">PGTUg99_016239</name>
</gene>
<name>A0A5B0RZR9_PUCGR</name>
<dbReference type="OrthoDB" id="2509621at2759"/>
<evidence type="ECO:0000313" key="4">
    <source>
        <dbReference type="EMBL" id="KAA1069546.1"/>
    </source>
</evidence>
<evidence type="ECO:0000313" key="3">
    <source>
        <dbReference type="EMBL" id="KAA1068404.1"/>
    </source>
</evidence>
<organism evidence="6 8">
    <name type="scientific">Puccinia graminis f. sp. tritici</name>
    <dbReference type="NCBI Taxonomy" id="56615"/>
    <lineage>
        <taxon>Eukaryota</taxon>
        <taxon>Fungi</taxon>
        <taxon>Dikarya</taxon>
        <taxon>Basidiomycota</taxon>
        <taxon>Pucciniomycotina</taxon>
        <taxon>Pucciniomycetes</taxon>
        <taxon>Pucciniales</taxon>
        <taxon>Pucciniaceae</taxon>
        <taxon>Puccinia</taxon>
    </lineage>
</organism>
<keyword evidence="2" id="KW-0732">Signal</keyword>
<evidence type="ECO:0000313" key="7">
    <source>
        <dbReference type="Proteomes" id="UP000324748"/>
    </source>
</evidence>
<evidence type="ECO:0000313" key="5">
    <source>
        <dbReference type="EMBL" id="KAA1104532.1"/>
    </source>
</evidence>
<dbReference type="AlphaFoldDB" id="A0A5B0RZR9"/>
<evidence type="ECO:0000313" key="6">
    <source>
        <dbReference type="EMBL" id="KAA1130948.1"/>
    </source>
</evidence>
<protein>
    <submittedName>
        <fullName evidence="6">Uncharacterized protein</fullName>
    </submittedName>
</protein>
<dbReference type="EMBL" id="VSWC01000183">
    <property type="protein sequence ID" value="KAA1069546.1"/>
    <property type="molecule type" value="Genomic_DNA"/>
</dbReference>
<comment type="caution">
    <text evidence="6">The sequence shown here is derived from an EMBL/GenBank/DDBJ whole genome shotgun (WGS) entry which is preliminary data.</text>
</comment>
<dbReference type="EMBL" id="VDEP01000105">
    <property type="protein sequence ID" value="KAA1130948.1"/>
    <property type="molecule type" value="Genomic_DNA"/>
</dbReference>
<feature type="compositionally biased region" description="Polar residues" evidence="1">
    <location>
        <begin position="61"/>
        <end position="71"/>
    </location>
</feature>
<evidence type="ECO:0000256" key="1">
    <source>
        <dbReference type="SAM" id="MobiDB-lite"/>
    </source>
</evidence>
<evidence type="ECO:0000313" key="8">
    <source>
        <dbReference type="Proteomes" id="UP000325313"/>
    </source>
</evidence>
<sequence length="187" mass="20747">MHLLLAMLCLSAYVALFSMHTTSKPSMRSAERKSGISLSFDSVDTIKGESINSRDYGFEPQSPSNGYANSRSMKKAESFRTRPAGLESTGGAHREIGFAPQSPHDYAQSRQSQRGSSTRGAQQDGSRAGGLSYLLRNEVQASGPSLTRKEGKKSSRERVYLPLDCNHATRHDNQDEEYTEFQIYEGW</sequence>
<feature type="chain" id="PRO_5036138250" evidence="2">
    <location>
        <begin position="17"/>
        <end position="187"/>
    </location>
</feature>
<accession>A0A5B0RZR9</accession>
<feature type="region of interest" description="Disordered" evidence="1">
    <location>
        <begin position="51"/>
        <end position="158"/>
    </location>
</feature>